<keyword evidence="1" id="KW-0472">Membrane</keyword>
<dbReference type="AlphaFoldDB" id="A0A1U7HQ29"/>
<accession>A0A1U7HQ29</accession>
<feature type="transmembrane region" description="Helical" evidence="1">
    <location>
        <begin position="119"/>
        <end position="144"/>
    </location>
</feature>
<evidence type="ECO:0000256" key="1">
    <source>
        <dbReference type="SAM" id="Phobius"/>
    </source>
</evidence>
<feature type="transmembrane region" description="Helical" evidence="1">
    <location>
        <begin position="228"/>
        <end position="245"/>
    </location>
</feature>
<keyword evidence="3" id="KW-1185">Reference proteome</keyword>
<dbReference type="EMBL" id="MRCB01000003">
    <property type="protein sequence ID" value="OKH25669.1"/>
    <property type="molecule type" value="Genomic_DNA"/>
</dbReference>
<feature type="transmembrane region" description="Helical" evidence="1">
    <location>
        <begin position="456"/>
        <end position="474"/>
    </location>
</feature>
<evidence type="ECO:0000313" key="2">
    <source>
        <dbReference type="EMBL" id="OKH25669.1"/>
    </source>
</evidence>
<reference evidence="2 3" key="1">
    <citation type="submission" date="2016-11" db="EMBL/GenBank/DDBJ databases">
        <title>Draft Genome Sequences of Nine Cyanobacterial Strains from Diverse Habitats.</title>
        <authorList>
            <person name="Zhu T."/>
            <person name="Hou S."/>
            <person name="Lu X."/>
            <person name="Hess W.R."/>
        </authorList>
    </citation>
    <scope>NUCLEOTIDE SEQUENCE [LARGE SCALE GENOMIC DNA]</scope>
    <source>
        <strain evidence="2 3">NIES-593</strain>
    </source>
</reference>
<protein>
    <submittedName>
        <fullName evidence="2">Uncharacterized protein</fullName>
    </submittedName>
</protein>
<feature type="transmembrane region" description="Helical" evidence="1">
    <location>
        <begin position="165"/>
        <end position="187"/>
    </location>
</feature>
<keyword evidence="1" id="KW-1133">Transmembrane helix</keyword>
<keyword evidence="1" id="KW-0812">Transmembrane</keyword>
<dbReference type="RefSeq" id="WP_073598509.1">
    <property type="nucleotide sequence ID" value="NZ_MRCB01000003.1"/>
</dbReference>
<feature type="transmembrane region" description="Helical" evidence="1">
    <location>
        <begin position="386"/>
        <end position="410"/>
    </location>
</feature>
<feature type="transmembrane region" description="Helical" evidence="1">
    <location>
        <begin position="199"/>
        <end position="221"/>
    </location>
</feature>
<feature type="transmembrane region" description="Helical" evidence="1">
    <location>
        <begin position="343"/>
        <end position="366"/>
    </location>
</feature>
<name>A0A1U7HQ29_9CYAN</name>
<organism evidence="2 3">
    <name type="scientific">Hydrococcus rivularis NIES-593</name>
    <dbReference type="NCBI Taxonomy" id="1921803"/>
    <lineage>
        <taxon>Bacteria</taxon>
        <taxon>Bacillati</taxon>
        <taxon>Cyanobacteriota</taxon>
        <taxon>Cyanophyceae</taxon>
        <taxon>Pleurocapsales</taxon>
        <taxon>Hydrococcaceae</taxon>
        <taxon>Hydrococcus</taxon>
    </lineage>
</organism>
<feature type="transmembrane region" description="Helical" evidence="1">
    <location>
        <begin position="293"/>
        <end position="313"/>
    </location>
</feature>
<dbReference type="OrthoDB" id="442385at2"/>
<feature type="transmembrane region" description="Helical" evidence="1">
    <location>
        <begin position="251"/>
        <end position="272"/>
    </location>
</feature>
<sequence>MNLPEKKLQELLEAVEDINPQLVDYWQATAIIESLGYTDRVIQKEFNFPDALCLGKYIYERHSPFPSPKPLQARQRFWKRAISEIGIFIDQFSRSFVYAIPLILTLLLEYIGLEGKVRSLPLGLASLITLATLASLCTSGGFVQMISRRGAFYIGLGEPLQARRVCLPIFYLGAAASILFCLVGLWFGFYRSLVADEYLILAAIYYLLLSLLWMLIAMLSVLFSKAEAFVLIGFSLLFLLFRVRLGMDAIAAQIATTSIALAAVIILVAIAFNKGKHACDGSADVKLPHLSALIYLLAPYFFYGIGYFSFIFADRLIAGWAIDPASGLIFAINSDYQRDMDLALLNFLMLVPWVEYLSYKFIRYWYDRAKRLTPITSRAFVKKLRYLYGLALLLTVLFFIFSFTLVVGGFKPLNLGAKETSQTLLGCFGYLFFAIGLFNGILLFSLNRAKEALQALLPALALNFTVGYLCANLVDVHRAAIGLLVGAFAFMIFSSHKVLQAIKFPDYAYYLSGY</sequence>
<dbReference type="STRING" id="1921803.NIES593_04885"/>
<evidence type="ECO:0000313" key="3">
    <source>
        <dbReference type="Proteomes" id="UP000186868"/>
    </source>
</evidence>
<gene>
    <name evidence="2" type="ORF">NIES593_04885</name>
</gene>
<dbReference type="Proteomes" id="UP000186868">
    <property type="component" value="Unassembled WGS sequence"/>
</dbReference>
<feature type="transmembrane region" description="Helical" evidence="1">
    <location>
        <begin position="480"/>
        <end position="499"/>
    </location>
</feature>
<comment type="caution">
    <text evidence="2">The sequence shown here is derived from an EMBL/GenBank/DDBJ whole genome shotgun (WGS) entry which is preliminary data.</text>
</comment>
<proteinExistence type="predicted"/>
<feature type="transmembrane region" description="Helical" evidence="1">
    <location>
        <begin position="422"/>
        <end position="444"/>
    </location>
</feature>
<feature type="transmembrane region" description="Helical" evidence="1">
    <location>
        <begin position="96"/>
        <end position="113"/>
    </location>
</feature>